<dbReference type="InParanoid" id="E2BSW1"/>
<dbReference type="PANTHER" id="PTHR10009">
    <property type="entry name" value="PROTEIN YELLOW-RELATED"/>
    <property type="match status" value="1"/>
</dbReference>
<dbReference type="PANTHER" id="PTHR10009:SF7">
    <property type="entry name" value="GH10609P-RELATED"/>
    <property type="match status" value="1"/>
</dbReference>
<evidence type="ECO:0000256" key="6">
    <source>
        <dbReference type="SAM" id="SignalP"/>
    </source>
</evidence>
<protein>
    <submittedName>
        <fullName evidence="7">Major royal jelly protein 1</fullName>
    </submittedName>
</protein>
<dbReference type="PhylomeDB" id="E2BSW1"/>
<reference evidence="7 8" key="1">
    <citation type="journal article" date="2010" name="Science">
        <title>Genomic comparison of the ants Camponotus floridanus and Harpegnathos saltator.</title>
        <authorList>
            <person name="Bonasio R."/>
            <person name="Zhang G."/>
            <person name="Ye C."/>
            <person name="Mutti N.S."/>
            <person name="Fang X."/>
            <person name="Qin N."/>
            <person name="Donahue G."/>
            <person name="Yang P."/>
            <person name="Li Q."/>
            <person name="Li C."/>
            <person name="Zhang P."/>
            <person name="Huang Z."/>
            <person name="Berger S.L."/>
            <person name="Reinberg D."/>
            <person name="Wang J."/>
            <person name="Liebig J."/>
        </authorList>
    </citation>
    <scope>NUCLEOTIDE SEQUENCE [LARGE SCALE GENOMIC DNA]</scope>
    <source>
        <strain evidence="7 8">R22 G/1</strain>
    </source>
</reference>
<evidence type="ECO:0000256" key="2">
    <source>
        <dbReference type="ARBA" id="ARBA00009127"/>
    </source>
</evidence>
<comment type="subcellular location">
    <subcellularLocation>
        <location evidence="1">Secreted</location>
    </subcellularLocation>
</comment>
<dbReference type="KEGG" id="hst:105186193"/>
<dbReference type="OrthoDB" id="8184345at2759"/>
<dbReference type="AlphaFoldDB" id="E2BSW1"/>
<dbReference type="GO" id="GO:0005576">
    <property type="term" value="C:extracellular region"/>
    <property type="evidence" value="ECO:0007669"/>
    <property type="project" value="UniProtKB-SubCell"/>
</dbReference>
<dbReference type="InterPro" id="IPR017996">
    <property type="entry name" value="MRJP/yellow-related"/>
</dbReference>
<sequence length="400" mass="44920">MSNISTLLLLLCICIIFINAVQFETVYEWKYFDYEWENASHKEAAIASGDYNYTRPLVIDTDVSKDGRVFITIIRTDGVPSSLNTVGRHHGPSGPLLRPYPNWKWTKRGDCNGITSVYRVAIDPCNRLWVLDNGKIGQKVVCSAQLLVFDLSTDKLIKRIKIPDHLAQNSETKVGKLITPIVETHGLHCTDVTVYMADVTGYGLVIYDRGQMWRLESKEFRADPAVSNYTIMGESFTLQDGLLGMAKHPDVPVLYFRPMSSHNMHSASTTDLKRSRYGFKVRYRTIRDVIPSQAAAMAISSGGILFFGLPTEVSLACWNTCKPLDKNSLGIVAHDQERFQFVSGIKIIPECITGANEEVWLVTDRIQKYMAGTTNFTEINFRVMRADVAQLIADTVCDSP</sequence>
<name>E2BSW1_HARSA</name>
<dbReference type="OMA" id="EWENASH"/>
<feature type="signal peptide" evidence="6">
    <location>
        <begin position="1"/>
        <end position="20"/>
    </location>
</feature>
<evidence type="ECO:0000313" key="7">
    <source>
        <dbReference type="EMBL" id="EFN81209.1"/>
    </source>
</evidence>
<proteinExistence type="inferred from homology"/>
<keyword evidence="5" id="KW-0325">Glycoprotein</keyword>
<gene>
    <name evidence="7" type="ORF">EAI_00918</name>
</gene>
<keyword evidence="4 6" id="KW-0732">Signal</keyword>
<comment type="similarity">
    <text evidence="2">Belongs to the major royal jelly protein family.</text>
</comment>
<dbReference type="Pfam" id="PF03022">
    <property type="entry name" value="MRJP"/>
    <property type="match status" value="1"/>
</dbReference>
<evidence type="ECO:0000313" key="8">
    <source>
        <dbReference type="Proteomes" id="UP000008237"/>
    </source>
</evidence>
<feature type="chain" id="PRO_5003158077" evidence="6">
    <location>
        <begin position="21"/>
        <end position="400"/>
    </location>
</feature>
<dbReference type="Proteomes" id="UP000008237">
    <property type="component" value="Unassembled WGS sequence"/>
</dbReference>
<dbReference type="EMBL" id="GL450306">
    <property type="protein sequence ID" value="EFN81209.1"/>
    <property type="molecule type" value="Genomic_DNA"/>
</dbReference>
<organism evidence="8">
    <name type="scientific">Harpegnathos saltator</name>
    <name type="common">Jerdon's jumping ant</name>
    <dbReference type="NCBI Taxonomy" id="610380"/>
    <lineage>
        <taxon>Eukaryota</taxon>
        <taxon>Metazoa</taxon>
        <taxon>Ecdysozoa</taxon>
        <taxon>Arthropoda</taxon>
        <taxon>Hexapoda</taxon>
        <taxon>Insecta</taxon>
        <taxon>Pterygota</taxon>
        <taxon>Neoptera</taxon>
        <taxon>Endopterygota</taxon>
        <taxon>Hymenoptera</taxon>
        <taxon>Apocrita</taxon>
        <taxon>Aculeata</taxon>
        <taxon>Formicoidea</taxon>
        <taxon>Formicidae</taxon>
        <taxon>Ponerinae</taxon>
        <taxon>Ponerini</taxon>
        <taxon>Harpegnathos</taxon>
    </lineage>
</organism>
<dbReference type="STRING" id="610380.E2BSW1"/>
<dbReference type="Gene3D" id="2.120.10.30">
    <property type="entry name" value="TolB, C-terminal domain"/>
    <property type="match status" value="1"/>
</dbReference>
<evidence type="ECO:0000256" key="1">
    <source>
        <dbReference type="ARBA" id="ARBA00004613"/>
    </source>
</evidence>
<evidence type="ECO:0000256" key="4">
    <source>
        <dbReference type="ARBA" id="ARBA00022729"/>
    </source>
</evidence>
<evidence type="ECO:0000256" key="5">
    <source>
        <dbReference type="ARBA" id="ARBA00023180"/>
    </source>
</evidence>
<evidence type="ECO:0000256" key="3">
    <source>
        <dbReference type="ARBA" id="ARBA00022525"/>
    </source>
</evidence>
<dbReference type="PRINTS" id="PR01366">
    <property type="entry name" value="ROYALJELLY"/>
</dbReference>
<dbReference type="SUPFAM" id="SSF101898">
    <property type="entry name" value="NHL repeat"/>
    <property type="match status" value="1"/>
</dbReference>
<keyword evidence="3" id="KW-0964">Secreted</keyword>
<accession>E2BSW1</accession>
<keyword evidence="8" id="KW-1185">Reference proteome</keyword>
<dbReference type="InterPro" id="IPR011042">
    <property type="entry name" value="6-blade_b-propeller_TolB-like"/>
</dbReference>